<organism evidence="6 7">
    <name type="scientific">Chrysochromulina tobinii</name>
    <dbReference type="NCBI Taxonomy" id="1460289"/>
    <lineage>
        <taxon>Eukaryota</taxon>
        <taxon>Haptista</taxon>
        <taxon>Haptophyta</taxon>
        <taxon>Prymnesiophyceae</taxon>
        <taxon>Prymnesiales</taxon>
        <taxon>Chrysochromulinaceae</taxon>
        <taxon>Chrysochromulina</taxon>
    </lineage>
</organism>
<evidence type="ECO:0000256" key="3">
    <source>
        <dbReference type="ARBA" id="ARBA00022490"/>
    </source>
</evidence>
<comment type="subcellular location">
    <subcellularLocation>
        <location evidence="2">Cytoplasm</location>
    </subcellularLocation>
    <subcellularLocation>
        <location evidence="1">Nucleus</location>
    </subcellularLocation>
</comment>
<evidence type="ECO:0000256" key="5">
    <source>
        <dbReference type="ARBA" id="ARBA00023480"/>
    </source>
</evidence>
<evidence type="ECO:0000313" key="6">
    <source>
        <dbReference type="EMBL" id="KOO28037.1"/>
    </source>
</evidence>
<name>A0A0M0JP20_9EUKA</name>
<dbReference type="AlphaFoldDB" id="A0A0M0JP20"/>
<dbReference type="PANTHER" id="PTHR31661:SF1">
    <property type="entry name" value="CDAN1-INTERACTING NUCLEASE 1"/>
    <property type="match status" value="1"/>
</dbReference>
<evidence type="ECO:0000256" key="2">
    <source>
        <dbReference type="ARBA" id="ARBA00004496"/>
    </source>
</evidence>
<dbReference type="InterPro" id="IPR029404">
    <property type="entry name" value="CDIN1"/>
</dbReference>
<dbReference type="Pfam" id="PF14811">
    <property type="entry name" value="TPD"/>
    <property type="match status" value="1"/>
</dbReference>
<dbReference type="GO" id="GO:0005634">
    <property type="term" value="C:nucleus"/>
    <property type="evidence" value="ECO:0007669"/>
    <property type="project" value="UniProtKB-SubCell"/>
</dbReference>
<proteinExistence type="predicted"/>
<comment type="caution">
    <text evidence="6">The sequence shown here is derived from an EMBL/GenBank/DDBJ whole genome shotgun (WGS) entry which is preliminary data.</text>
</comment>
<evidence type="ECO:0000313" key="7">
    <source>
        <dbReference type="Proteomes" id="UP000037460"/>
    </source>
</evidence>
<keyword evidence="7" id="KW-1185">Reference proteome</keyword>
<gene>
    <name evidence="6" type="ORF">Ctob_013983</name>
</gene>
<dbReference type="GO" id="GO:0005737">
    <property type="term" value="C:cytoplasm"/>
    <property type="evidence" value="ECO:0007669"/>
    <property type="project" value="UniProtKB-SubCell"/>
</dbReference>
<evidence type="ECO:0000256" key="1">
    <source>
        <dbReference type="ARBA" id="ARBA00004123"/>
    </source>
</evidence>
<dbReference type="OrthoDB" id="1272at2759"/>
<keyword evidence="4" id="KW-0539">Nucleus</keyword>
<sequence length="276" mass="30639">MACSHAAYVAVYEQLSSLADVERLARDPGCPLSFEALTSVLGQKQLALTKRTDGQHREQAQRYVDRFLAGESLVAIGNSIGVPPTKLARYVLERHLGEKKGRDVGQLLKKPRLIADARLRHEVTMAIDEDPHFGPHVDAAKHIIGLEYEELLAQKLRALGVPFLSEEQLKQRGDFKTPDALLPVPLLVRGRVVNWIDSKATFGDPETHAEYHAKQFAGYLHRYDAGLVLYWFGFDESIDTDSRVLCLDDLRPDECALLACMGPPPPLARESYGASG</sequence>
<reference evidence="7" key="1">
    <citation type="journal article" date="2015" name="PLoS Genet.">
        <title>Genome Sequence and Transcriptome Analyses of Chrysochromulina tobin: Metabolic Tools for Enhanced Algal Fitness in the Prominent Order Prymnesiales (Haptophyceae).</title>
        <authorList>
            <person name="Hovde B.T."/>
            <person name="Deodato C.R."/>
            <person name="Hunsperger H.M."/>
            <person name="Ryken S.A."/>
            <person name="Yost W."/>
            <person name="Jha R.K."/>
            <person name="Patterson J."/>
            <person name="Monnat R.J. Jr."/>
            <person name="Barlow S.B."/>
            <person name="Starkenburg S.R."/>
            <person name="Cattolico R.A."/>
        </authorList>
    </citation>
    <scope>NUCLEOTIDE SEQUENCE</scope>
    <source>
        <strain evidence="7">CCMP291</strain>
    </source>
</reference>
<accession>A0A0M0JP20</accession>
<feature type="non-terminal residue" evidence="6">
    <location>
        <position position="276"/>
    </location>
</feature>
<evidence type="ECO:0000256" key="4">
    <source>
        <dbReference type="ARBA" id="ARBA00023242"/>
    </source>
</evidence>
<protein>
    <recommendedName>
        <fullName evidence="5">CDAN1-interacting nuclease 1</fullName>
    </recommendedName>
</protein>
<dbReference type="Proteomes" id="UP000037460">
    <property type="component" value="Unassembled WGS sequence"/>
</dbReference>
<dbReference type="EMBL" id="JWZX01002629">
    <property type="protein sequence ID" value="KOO28037.1"/>
    <property type="molecule type" value="Genomic_DNA"/>
</dbReference>
<keyword evidence="3" id="KW-0963">Cytoplasm</keyword>
<dbReference type="PANTHER" id="PTHR31661">
    <property type="entry name" value="SIMILAR TO CDNA SEQUENCE BC052040"/>
    <property type="match status" value="1"/>
</dbReference>